<evidence type="ECO:0000256" key="1">
    <source>
        <dbReference type="SAM" id="SignalP"/>
    </source>
</evidence>
<proteinExistence type="evidence at transcript level"/>
<name>A0A090B8T5_HYAAE</name>
<reference evidence="2" key="1">
    <citation type="journal article" date="2014" name="PLoS Pathog.">
        <title>Expression profiling during Arabidopsis/downy mildew interaction reveals a highly-expressed effector that attenuates responses to salicylic acid.</title>
        <authorList>
            <person name="Asai S."/>
            <person name="Rallapalli G."/>
            <person name="Piquerez S.J.M."/>
            <person name="Caillaud M.C."/>
            <person name="Furzer O.J."/>
            <person name="Ishaque N."/>
            <person name="Wirthmueller L."/>
            <person name="Fabro G."/>
            <person name="Shirasu K."/>
            <person name="Jones J.D.G."/>
        </authorList>
    </citation>
    <scope>NUCLEOTIDE SEQUENCE</scope>
    <source>
        <strain evidence="2">Emoy2</strain>
    </source>
</reference>
<sequence>MWTNMRAAIILLVVVAILTPFSGKTSASAVSGPSKYSQLSSDGVTVQSLRTRSGNETELQNAEERMVIPVELIRPAQLPFTEFPSRERSLWQRVINFVKRFIGDHTKLLRKFGKRVMKDVVVDLFSVT</sequence>
<gene>
    <name evidence="2" type="primary">HaRxLL141</name>
</gene>
<dbReference type="AlphaFoldDB" id="A0A090B8T5"/>
<accession>A0A090B8T5</accession>
<evidence type="ECO:0000313" key="2">
    <source>
        <dbReference type="EMBL" id="BAP69041.1"/>
    </source>
</evidence>
<feature type="non-terminal residue" evidence="2">
    <location>
        <position position="128"/>
    </location>
</feature>
<protein>
    <submittedName>
        <fullName evidence="2">RxLR effector candidate protein</fullName>
    </submittedName>
</protein>
<feature type="chain" id="PRO_5001852974" evidence="1">
    <location>
        <begin position="24"/>
        <end position="128"/>
    </location>
</feature>
<keyword evidence="1" id="KW-0732">Signal</keyword>
<feature type="signal peptide" evidence="1">
    <location>
        <begin position="1"/>
        <end position="23"/>
    </location>
</feature>
<dbReference type="EMBL" id="AB922465">
    <property type="protein sequence ID" value="BAP69041.1"/>
    <property type="molecule type" value="mRNA"/>
</dbReference>
<organism evidence="2">
    <name type="scientific">Hyaloperonospora arabidopsidis (strain Emoy2)</name>
    <name type="common">Downy mildew agent</name>
    <name type="synonym">Peronospora arabidopsidis</name>
    <dbReference type="NCBI Taxonomy" id="559515"/>
    <lineage>
        <taxon>Eukaryota</taxon>
        <taxon>Sar</taxon>
        <taxon>Stramenopiles</taxon>
        <taxon>Oomycota</taxon>
        <taxon>Peronosporomycetes</taxon>
        <taxon>Peronosporales</taxon>
        <taxon>Peronosporaceae</taxon>
        <taxon>Hyaloperonospora</taxon>
    </lineage>
</organism>